<name>A0A166MVG8_EXIGL</name>
<dbReference type="Proteomes" id="UP000077266">
    <property type="component" value="Unassembled WGS sequence"/>
</dbReference>
<organism evidence="2 3">
    <name type="scientific">Exidia glandulosa HHB12029</name>
    <dbReference type="NCBI Taxonomy" id="1314781"/>
    <lineage>
        <taxon>Eukaryota</taxon>
        <taxon>Fungi</taxon>
        <taxon>Dikarya</taxon>
        <taxon>Basidiomycota</taxon>
        <taxon>Agaricomycotina</taxon>
        <taxon>Agaricomycetes</taxon>
        <taxon>Auriculariales</taxon>
        <taxon>Exidiaceae</taxon>
        <taxon>Exidia</taxon>
    </lineage>
</organism>
<evidence type="ECO:0000313" key="3">
    <source>
        <dbReference type="Proteomes" id="UP000077266"/>
    </source>
</evidence>
<gene>
    <name evidence="2" type="ORF">EXIGLDRAFT_787030</name>
</gene>
<reference evidence="2 3" key="1">
    <citation type="journal article" date="2016" name="Mol. Biol. Evol.">
        <title>Comparative Genomics of Early-Diverging Mushroom-Forming Fungi Provides Insights into the Origins of Lignocellulose Decay Capabilities.</title>
        <authorList>
            <person name="Nagy L.G."/>
            <person name="Riley R."/>
            <person name="Tritt A."/>
            <person name="Adam C."/>
            <person name="Daum C."/>
            <person name="Floudas D."/>
            <person name="Sun H."/>
            <person name="Yadav J.S."/>
            <person name="Pangilinan J."/>
            <person name="Larsson K.H."/>
            <person name="Matsuura K."/>
            <person name="Barry K."/>
            <person name="Labutti K."/>
            <person name="Kuo R."/>
            <person name="Ohm R.A."/>
            <person name="Bhattacharya S.S."/>
            <person name="Shirouzu T."/>
            <person name="Yoshinaga Y."/>
            <person name="Martin F.M."/>
            <person name="Grigoriev I.V."/>
            <person name="Hibbett D.S."/>
        </authorList>
    </citation>
    <scope>NUCLEOTIDE SEQUENCE [LARGE SCALE GENOMIC DNA]</scope>
    <source>
        <strain evidence="2 3">HHB12029</strain>
    </source>
</reference>
<dbReference type="STRING" id="1314781.A0A166MVG8"/>
<keyword evidence="3" id="KW-1185">Reference proteome</keyword>
<evidence type="ECO:0000313" key="2">
    <source>
        <dbReference type="EMBL" id="KZV78452.1"/>
    </source>
</evidence>
<evidence type="ECO:0000256" key="1">
    <source>
        <dbReference type="SAM" id="MobiDB-lite"/>
    </source>
</evidence>
<dbReference type="InParanoid" id="A0A166MVG8"/>
<protein>
    <submittedName>
        <fullName evidence="2">Uncharacterized protein</fullName>
    </submittedName>
</protein>
<dbReference type="AlphaFoldDB" id="A0A166MVG8"/>
<proteinExistence type="predicted"/>
<sequence length="296" mass="32347">MNRSTPYDDVLVKRDPHDRPACRRCYPDVLVRILALKIAPSIFAKRRQEQYRHALADAWLASVPCGAALLQRRRDATQRMAPVAFFDPDAKRDAAAAALLEHKQISTPELVSITDELTFRCDSELCDEDDAREYTIRLQAAGLHMRAALLKLRSLRLNWRFAGLPNVVLPATEVDARRLRAPMLAARMLGTNSSTGSKGHGTFPEYVATAVDDIHDGNDAMDDGVCDDSPWDAADDLSDGGSVATDLDGNAFDIPIEHGSPVPLAMSRHWRVFPSTSGAQIPGSGIKPARGLGGPR</sequence>
<accession>A0A166MVG8</accession>
<dbReference type="OrthoDB" id="3070168at2759"/>
<feature type="region of interest" description="Disordered" evidence="1">
    <location>
        <begin position="275"/>
        <end position="296"/>
    </location>
</feature>
<dbReference type="EMBL" id="KV426892">
    <property type="protein sequence ID" value="KZV78452.1"/>
    <property type="molecule type" value="Genomic_DNA"/>
</dbReference>